<organism evidence="1 2">
    <name type="scientific">Symbiodinium pilosum</name>
    <name type="common">Dinoflagellate</name>
    <dbReference type="NCBI Taxonomy" id="2952"/>
    <lineage>
        <taxon>Eukaryota</taxon>
        <taxon>Sar</taxon>
        <taxon>Alveolata</taxon>
        <taxon>Dinophyceae</taxon>
        <taxon>Suessiales</taxon>
        <taxon>Symbiodiniaceae</taxon>
        <taxon>Symbiodinium</taxon>
    </lineage>
</organism>
<sequence length="471" mass="51556">MSNCPAASSKMHPVEVASFEQAAALCNIIQQLKRANKEESVAEQAAVLLDLPKALDALAGEEVPKDLRLYISCTLTAFSMSRGASRGWRLKLEAVPFGCLCHQWRVKQFQLLRDGQVVFPRARLTAMVPDQGKALELQVLVGKEAPPSIRVVVGKAPPRLEDFSLRAATSPLYEMCELQTPLLGDTNRLILRDVLLRKPQGAIAPRLLDRFRHMVQTVPKLGKRYLNKFKQNLEATDHILHILVILVSSDGQSLALRAKLAYDPAYIIVPLLEGEAKPPWNKKQFADVCAAIHNSAAVAELHDLAVLERTQVDGRVAVRTVTLHAVLRRAARPARVAVGLQGTARLRAMLRPWPETVIFRELSGGYSLGRRLLAQRMAVLQLSVPLPTVVILGALAGEFTRDAVLATLRRDRNNVQVLLPGLRAWAAVGALLLLSEMPPALQEDPAVVRKAIKHGGLDVGALQAAREPSAS</sequence>
<evidence type="ECO:0000313" key="2">
    <source>
        <dbReference type="Proteomes" id="UP000649617"/>
    </source>
</evidence>
<dbReference type="AlphaFoldDB" id="A0A812NFY2"/>
<dbReference type="OrthoDB" id="470534at2759"/>
<protein>
    <submittedName>
        <fullName evidence="1">Uncharacterized protein</fullName>
    </submittedName>
</protein>
<gene>
    <name evidence="1" type="ORF">SPIL2461_LOCUS6425</name>
</gene>
<proteinExistence type="predicted"/>
<reference evidence="1" key="1">
    <citation type="submission" date="2021-02" db="EMBL/GenBank/DDBJ databases">
        <authorList>
            <person name="Dougan E. K."/>
            <person name="Rhodes N."/>
            <person name="Thang M."/>
            <person name="Chan C."/>
        </authorList>
    </citation>
    <scope>NUCLEOTIDE SEQUENCE</scope>
</reference>
<accession>A0A812NFY2</accession>
<dbReference type="EMBL" id="CAJNIZ010009668">
    <property type="protein sequence ID" value="CAE7285922.1"/>
    <property type="molecule type" value="Genomic_DNA"/>
</dbReference>
<name>A0A812NFY2_SYMPI</name>
<dbReference type="Proteomes" id="UP000649617">
    <property type="component" value="Unassembled WGS sequence"/>
</dbReference>
<keyword evidence="2" id="KW-1185">Reference proteome</keyword>
<evidence type="ECO:0000313" key="1">
    <source>
        <dbReference type="EMBL" id="CAE7285922.1"/>
    </source>
</evidence>
<comment type="caution">
    <text evidence="1">The sequence shown here is derived from an EMBL/GenBank/DDBJ whole genome shotgun (WGS) entry which is preliminary data.</text>
</comment>